<dbReference type="SUPFAM" id="SSF56219">
    <property type="entry name" value="DNase I-like"/>
    <property type="match status" value="1"/>
</dbReference>
<evidence type="ECO:0000313" key="4">
    <source>
        <dbReference type="Proteomes" id="UP000324222"/>
    </source>
</evidence>
<organism evidence="3 4">
    <name type="scientific">Portunus trituberculatus</name>
    <name type="common">Swimming crab</name>
    <name type="synonym">Neptunus trituberculatus</name>
    <dbReference type="NCBI Taxonomy" id="210409"/>
    <lineage>
        <taxon>Eukaryota</taxon>
        <taxon>Metazoa</taxon>
        <taxon>Ecdysozoa</taxon>
        <taxon>Arthropoda</taxon>
        <taxon>Crustacea</taxon>
        <taxon>Multicrustacea</taxon>
        <taxon>Malacostraca</taxon>
        <taxon>Eumalacostraca</taxon>
        <taxon>Eucarida</taxon>
        <taxon>Decapoda</taxon>
        <taxon>Pleocyemata</taxon>
        <taxon>Brachyura</taxon>
        <taxon>Eubrachyura</taxon>
        <taxon>Portunoidea</taxon>
        <taxon>Portunidae</taxon>
        <taxon>Portuninae</taxon>
        <taxon>Portunus</taxon>
    </lineage>
</organism>
<accession>A0A5B7ETL7</accession>
<feature type="compositionally biased region" description="Polar residues" evidence="1">
    <location>
        <begin position="143"/>
        <end position="154"/>
    </location>
</feature>
<proteinExistence type="predicted"/>
<dbReference type="AlphaFoldDB" id="A0A5B7ETL7"/>
<dbReference type="InterPro" id="IPR036691">
    <property type="entry name" value="Endo/exonu/phosph_ase_sf"/>
</dbReference>
<reference evidence="3 4" key="1">
    <citation type="submission" date="2019-05" db="EMBL/GenBank/DDBJ databases">
        <title>Another draft genome of Portunus trituberculatus and its Hox gene families provides insights of decapod evolution.</title>
        <authorList>
            <person name="Jeong J.-H."/>
            <person name="Song I."/>
            <person name="Kim S."/>
            <person name="Choi T."/>
            <person name="Kim D."/>
            <person name="Ryu S."/>
            <person name="Kim W."/>
        </authorList>
    </citation>
    <scope>NUCLEOTIDE SEQUENCE [LARGE SCALE GENOMIC DNA]</scope>
    <source>
        <tissue evidence="3">Muscle</tissue>
    </source>
</reference>
<dbReference type="EMBL" id="VSRR010003550">
    <property type="protein sequence ID" value="MPC36578.1"/>
    <property type="molecule type" value="Genomic_DNA"/>
</dbReference>
<dbReference type="InterPro" id="IPR005135">
    <property type="entry name" value="Endo/exonuclease/phosphatase"/>
</dbReference>
<gene>
    <name evidence="3" type="ORF">E2C01_030042</name>
</gene>
<feature type="region of interest" description="Disordered" evidence="1">
    <location>
        <begin position="138"/>
        <end position="158"/>
    </location>
</feature>
<feature type="domain" description="Endonuclease/exonuclease/phosphatase" evidence="2">
    <location>
        <begin position="185"/>
        <end position="298"/>
    </location>
</feature>
<evidence type="ECO:0000256" key="1">
    <source>
        <dbReference type="SAM" id="MobiDB-lite"/>
    </source>
</evidence>
<keyword evidence="4" id="KW-1185">Reference proteome</keyword>
<protein>
    <recommendedName>
        <fullName evidence="2">Endonuclease/exonuclease/phosphatase domain-containing protein</fullName>
    </recommendedName>
</protein>
<dbReference type="Proteomes" id="UP000324222">
    <property type="component" value="Unassembled WGS sequence"/>
</dbReference>
<sequence length="484" mass="52678">MPAEVNMDADMTSFTPLSGSKCLAPSSLQDTCKVQRTAPSKHQPQDTCVKASFLIRAANGARVFSNPHCLPRTPLLRTLQRIIHAQRRQLTQQHLLFRPGLPKDVHALPLLRLQIRQALQTVLTSPWKQKSILCSVTPAPTRPATQQSTNSDSSARVPKHSMWPNCQLEIAAARVMSARGWLSVAICYSPLGLTTLPELNHYLSLMSPPVILMGDFNAHHQCWEPNLPLHLTNTSGRTLFKAILDSPHLSLLSPPGLTTCYHPHTGAPSVLDLFIGDPSFSSAAFSTGPYMGSGHLPIHATFPIGPSDPQPGCLPRWKIQPSGWPGFTEAQSNLPDFSLLPLEEAASTITETLVKAGRTAFHLSTHRSSRRPVLHSTVTASILAPTTPGIAQLFTPQELHQVLSSLKPGKSASPDSRYGLKAVCYHSNITGEKPFATSICSSRIYHHLIPLHSTLPRVWTPIIQSGSLGPVSHLTSEPYTPSPC</sequence>
<dbReference type="PANTHER" id="PTHR33273">
    <property type="entry name" value="DOMAIN-CONTAINING PROTEIN, PUTATIVE-RELATED"/>
    <property type="match status" value="1"/>
</dbReference>
<dbReference type="OrthoDB" id="6372692at2759"/>
<evidence type="ECO:0000313" key="3">
    <source>
        <dbReference type="EMBL" id="MPC36578.1"/>
    </source>
</evidence>
<dbReference type="GO" id="GO:0003824">
    <property type="term" value="F:catalytic activity"/>
    <property type="evidence" value="ECO:0007669"/>
    <property type="project" value="InterPro"/>
</dbReference>
<dbReference type="Gene3D" id="3.60.10.10">
    <property type="entry name" value="Endonuclease/exonuclease/phosphatase"/>
    <property type="match status" value="1"/>
</dbReference>
<dbReference type="Pfam" id="PF14529">
    <property type="entry name" value="Exo_endo_phos_2"/>
    <property type="match status" value="1"/>
</dbReference>
<dbReference type="PANTHER" id="PTHR33273:SF4">
    <property type="entry name" value="ENDONUCLEASE_EXONUCLEASE_PHOSPHATASE DOMAIN-CONTAINING PROTEIN"/>
    <property type="match status" value="1"/>
</dbReference>
<name>A0A5B7ETL7_PORTR</name>
<comment type="caution">
    <text evidence="3">The sequence shown here is derived from an EMBL/GenBank/DDBJ whole genome shotgun (WGS) entry which is preliminary data.</text>
</comment>
<evidence type="ECO:0000259" key="2">
    <source>
        <dbReference type="Pfam" id="PF14529"/>
    </source>
</evidence>